<dbReference type="GO" id="GO:0005871">
    <property type="term" value="C:kinesin complex"/>
    <property type="evidence" value="ECO:0007669"/>
    <property type="project" value="TreeGrafter"/>
</dbReference>
<feature type="region of interest" description="Disordered" evidence="2">
    <location>
        <begin position="637"/>
        <end position="675"/>
    </location>
</feature>
<dbReference type="Pfam" id="PF00225">
    <property type="entry name" value="Kinesin"/>
    <property type="match status" value="1"/>
</dbReference>
<dbReference type="GO" id="GO:0008017">
    <property type="term" value="F:microtubule binding"/>
    <property type="evidence" value="ECO:0007669"/>
    <property type="project" value="InterPro"/>
</dbReference>
<evidence type="ECO:0000256" key="1">
    <source>
        <dbReference type="PROSITE-ProRule" id="PRU00283"/>
    </source>
</evidence>
<comment type="caution">
    <text evidence="4">The sequence shown here is derived from an EMBL/GenBank/DDBJ whole genome shotgun (WGS) entry which is preliminary data.</text>
</comment>
<accession>A0A1Z5KRX2</accession>
<feature type="compositionally biased region" description="Low complexity" evidence="2">
    <location>
        <begin position="648"/>
        <end position="657"/>
    </location>
</feature>
<feature type="region of interest" description="Disordered" evidence="2">
    <location>
        <begin position="387"/>
        <end position="429"/>
    </location>
</feature>
<name>A0A1Z5KRX2_FISSO</name>
<gene>
    <name evidence="4" type="ORF">FisN_7Hh352</name>
</gene>
<keyword evidence="1" id="KW-0505">Motor protein</keyword>
<feature type="compositionally biased region" description="Basic and acidic residues" evidence="2">
    <location>
        <begin position="397"/>
        <end position="416"/>
    </location>
</feature>
<dbReference type="AlphaFoldDB" id="A0A1Z5KRX2"/>
<protein>
    <recommendedName>
        <fullName evidence="3">Kinesin motor domain-containing protein</fullName>
    </recommendedName>
</protein>
<evidence type="ECO:0000313" key="4">
    <source>
        <dbReference type="EMBL" id="GAX29056.1"/>
    </source>
</evidence>
<feature type="compositionally biased region" description="Polar residues" evidence="2">
    <location>
        <begin position="663"/>
        <end position="675"/>
    </location>
</feature>
<dbReference type="PANTHER" id="PTHR24115">
    <property type="entry name" value="KINESIN-RELATED"/>
    <property type="match status" value="1"/>
</dbReference>
<keyword evidence="1" id="KW-0067">ATP-binding</keyword>
<dbReference type="InParanoid" id="A0A1Z5KRX2"/>
<dbReference type="Proteomes" id="UP000198406">
    <property type="component" value="Unassembled WGS sequence"/>
</dbReference>
<dbReference type="InterPro" id="IPR001752">
    <property type="entry name" value="Kinesin_motor_dom"/>
</dbReference>
<evidence type="ECO:0000259" key="3">
    <source>
        <dbReference type="PROSITE" id="PS50067"/>
    </source>
</evidence>
<dbReference type="InterPro" id="IPR027417">
    <property type="entry name" value="P-loop_NTPase"/>
</dbReference>
<dbReference type="Gene3D" id="3.40.850.10">
    <property type="entry name" value="Kinesin motor domain"/>
    <property type="match status" value="1"/>
</dbReference>
<dbReference type="GO" id="GO:0007018">
    <property type="term" value="P:microtubule-based movement"/>
    <property type="evidence" value="ECO:0007669"/>
    <property type="project" value="InterPro"/>
</dbReference>
<evidence type="ECO:0000313" key="5">
    <source>
        <dbReference type="Proteomes" id="UP000198406"/>
    </source>
</evidence>
<feature type="domain" description="Kinesin motor" evidence="3">
    <location>
        <begin position="1"/>
        <end position="357"/>
    </location>
</feature>
<organism evidence="4 5">
    <name type="scientific">Fistulifera solaris</name>
    <name type="common">Oleaginous diatom</name>
    <dbReference type="NCBI Taxonomy" id="1519565"/>
    <lineage>
        <taxon>Eukaryota</taxon>
        <taxon>Sar</taxon>
        <taxon>Stramenopiles</taxon>
        <taxon>Ochrophyta</taxon>
        <taxon>Bacillariophyta</taxon>
        <taxon>Bacillariophyceae</taxon>
        <taxon>Bacillariophycidae</taxon>
        <taxon>Naviculales</taxon>
        <taxon>Naviculaceae</taxon>
        <taxon>Fistulifera</taxon>
    </lineage>
</organism>
<keyword evidence="1" id="KW-0547">Nucleotide-binding</keyword>
<dbReference type="GO" id="GO:0005874">
    <property type="term" value="C:microtubule"/>
    <property type="evidence" value="ECO:0007669"/>
    <property type="project" value="TreeGrafter"/>
</dbReference>
<feature type="binding site" evidence="1">
    <location>
        <begin position="80"/>
        <end position="87"/>
    </location>
    <ligand>
        <name>ATP</name>
        <dbReference type="ChEBI" id="CHEBI:30616"/>
    </ligand>
</feature>
<dbReference type="GO" id="GO:0003777">
    <property type="term" value="F:microtubule motor activity"/>
    <property type="evidence" value="ECO:0007669"/>
    <property type="project" value="InterPro"/>
</dbReference>
<evidence type="ECO:0000256" key="2">
    <source>
        <dbReference type="SAM" id="MobiDB-lite"/>
    </source>
</evidence>
<dbReference type="OrthoDB" id="47128at2759"/>
<sequence length="675" mass="75709">MGPQPAVQMLSPSSALVKQTIDPENNHDEDFSFDLVLRSTSTQEDMYFAFGSNIAQQAMEPLKASKDHDNIRTSLIISMGLSNSGKTFSCWGDHCLSTQKLPQDGMLPRILDSLFAQSAHFVEKKQGLSFGVEISVVQVGNRDGVIKDLLKSSSRRSIRSTISSFSRQRNVDSPFPSHNSVMIEQDPTSLECRLKNQQRKLCLSWEEARLALKKAAKIRHDNGRPGHVLVQARPVMVNRSHKIVEKGGMIAILEMESLDNGKKIRAGRIKDTIPNRTDAYGSVMQCLRVALDNQNDPINAKNVPFVQHKVTTLLQSMFSPENTDSTDVTVLVTAYPGDRDYIEKKELLRDMQLLREKSRTTHVISGMSTSRSTKSELEANGAYECTSRKHTSRLRKQSHDFSDGGERKVKEEKAANERNSSGNLPSRVLATKSKNPLDVNVTMKRFDMSVEDVVPLPPPPVAPGYRPSSALLHQRLSEPRILSPRRMPVRKASAPVEETISFAETRLTLADFPGVVVPQSLVPKKELKEEKEVEDDESYINLMEDHDEGYHVGQQEKAPVAFSTSDSVHLSDRAFKFRNTLLEKRVEFLSEENGYLRAENESIKRELMYLKQELENRSNVELRWKASNSITKAHAEETCTFGRHNQPSYSSSSGSGSTRSHTKGPSVSDITNRYP</sequence>
<dbReference type="InterPro" id="IPR027640">
    <property type="entry name" value="Kinesin-like_fam"/>
</dbReference>
<dbReference type="PROSITE" id="PS50067">
    <property type="entry name" value="KINESIN_MOTOR_2"/>
    <property type="match status" value="1"/>
</dbReference>
<proteinExistence type="inferred from homology"/>
<comment type="similarity">
    <text evidence="1">Belongs to the TRAFAC class myosin-kinesin ATPase superfamily. Kinesin family.</text>
</comment>
<keyword evidence="5" id="KW-1185">Reference proteome</keyword>
<dbReference type="InterPro" id="IPR036961">
    <property type="entry name" value="Kinesin_motor_dom_sf"/>
</dbReference>
<dbReference type="EMBL" id="BDSP01000285">
    <property type="protein sequence ID" value="GAX29056.1"/>
    <property type="molecule type" value="Genomic_DNA"/>
</dbReference>
<dbReference type="SUPFAM" id="SSF52540">
    <property type="entry name" value="P-loop containing nucleoside triphosphate hydrolases"/>
    <property type="match status" value="1"/>
</dbReference>
<reference evidence="4 5" key="1">
    <citation type="journal article" date="2015" name="Plant Cell">
        <title>Oil accumulation by the oleaginous diatom Fistulifera solaris as revealed by the genome and transcriptome.</title>
        <authorList>
            <person name="Tanaka T."/>
            <person name="Maeda Y."/>
            <person name="Veluchamy A."/>
            <person name="Tanaka M."/>
            <person name="Abida H."/>
            <person name="Marechal E."/>
            <person name="Bowler C."/>
            <person name="Muto M."/>
            <person name="Sunaga Y."/>
            <person name="Tanaka M."/>
            <person name="Yoshino T."/>
            <person name="Taniguchi T."/>
            <person name="Fukuda Y."/>
            <person name="Nemoto M."/>
            <person name="Matsumoto M."/>
            <person name="Wong P.S."/>
            <person name="Aburatani S."/>
            <person name="Fujibuchi W."/>
        </authorList>
    </citation>
    <scope>NUCLEOTIDE SEQUENCE [LARGE SCALE GENOMIC DNA]</scope>
    <source>
        <strain evidence="4 5">JPCC DA0580</strain>
    </source>
</reference>
<dbReference type="GO" id="GO:0016887">
    <property type="term" value="F:ATP hydrolysis activity"/>
    <property type="evidence" value="ECO:0007669"/>
    <property type="project" value="TreeGrafter"/>
</dbReference>
<dbReference type="GO" id="GO:0005524">
    <property type="term" value="F:ATP binding"/>
    <property type="evidence" value="ECO:0007669"/>
    <property type="project" value="UniProtKB-UniRule"/>
</dbReference>